<dbReference type="RefSeq" id="WP_379104312.1">
    <property type="nucleotide sequence ID" value="NZ_JBHUGZ010000023.1"/>
</dbReference>
<dbReference type="GO" id="GO:0006508">
    <property type="term" value="P:proteolysis"/>
    <property type="evidence" value="ECO:0007669"/>
    <property type="project" value="UniProtKB-KW"/>
</dbReference>
<dbReference type="InterPro" id="IPR023562">
    <property type="entry name" value="ClpP/TepA"/>
</dbReference>
<keyword evidence="1" id="KW-0378">Hydrolase</keyword>
<protein>
    <submittedName>
        <fullName evidence="1">ATP-dependent Clp protease proteolytic subunit</fullName>
    </submittedName>
</protein>
<dbReference type="GO" id="GO:0008233">
    <property type="term" value="F:peptidase activity"/>
    <property type="evidence" value="ECO:0007669"/>
    <property type="project" value="UniProtKB-KW"/>
</dbReference>
<gene>
    <name evidence="1" type="ORF">ACFSOZ_30760</name>
</gene>
<keyword evidence="1" id="KW-0645">Protease</keyword>
<dbReference type="Pfam" id="PF00574">
    <property type="entry name" value="CLP_protease"/>
    <property type="match status" value="1"/>
</dbReference>
<dbReference type="InterPro" id="IPR029045">
    <property type="entry name" value="ClpP/crotonase-like_dom_sf"/>
</dbReference>
<evidence type="ECO:0000313" key="1">
    <source>
        <dbReference type="EMBL" id="MFD1986817.1"/>
    </source>
</evidence>
<keyword evidence="2" id="KW-1185">Reference proteome</keyword>
<dbReference type="EMBL" id="JBHUGZ010000023">
    <property type="protein sequence ID" value="MFD1986817.1"/>
    <property type="molecule type" value="Genomic_DNA"/>
</dbReference>
<dbReference type="Proteomes" id="UP001597405">
    <property type="component" value="Unassembled WGS sequence"/>
</dbReference>
<reference evidence="2" key="1">
    <citation type="journal article" date="2019" name="Int. J. Syst. Evol. Microbiol.">
        <title>The Global Catalogue of Microorganisms (GCM) 10K type strain sequencing project: providing services to taxonomists for standard genome sequencing and annotation.</title>
        <authorList>
            <consortium name="The Broad Institute Genomics Platform"/>
            <consortium name="The Broad Institute Genome Sequencing Center for Infectious Disease"/>
            <person name="Wu L."/>
            <person name="Ma J."/>
        </authorList>
    </citation>
    <scope>NUCLEOTIDE SEQUENCE [LARGE SCALE GENOMIC DNA]</scope>
    <source>
        <strain evidence="2">CGMCC 1.16225</strain>
    </source>
</reference>
<organism evidence="1 2">
    <name type="scientific">Mesorhizobium newzealandense</name>
    <dbReference type="NCBI Taxonomy" id="1300302"/>
    <lineage>
        <taxon>Bacteria</taxon>
        <taxon>Pseudomonadati</taxon>
        <taxon>Pseudomonadota</taxon>
        <taxon>Alphaproteobacteria</taxon>
        <taxon>Hyphomicrobiales</taxon>
        <taxon>Phyllobacteriaceae</taxon>
        <taxon>Mesorhizobium</taxon>
    </lineage>
</organism>
<accession>A0ABW4UK28</accession>
<evidence type="ECO:0000313" key="2">
    <source>
        <dbReference type="Proteomes" id="UP001597405"/>
    </source>
</evidence>
<comment type="caution">
    <text evidence="1">The sequence shown here is derived from an EMBL/GenBank/DDBJ whole genome shotgun (WGS) entry which is preliminary data.</text>
</comment>
<dbReference type="Gene3D" id="3.90.226.10">
    <property type="entry name" value="2-enoyl-CoA Hydratase, Chain A, domain 1"/>
    <property type="match status" value="1"/>
</dbReference>
<proteinExistence type="predicted"/>
<sequence>MSLLLHIDGEVNASMVERVRRDLARDPAANSLSLLINSHGGSIDDAKKIYHAIRQHRAETKRARVLAQCDSAAVIVLMAADFRRAQSNSQIILHPTSINPTASGRWTARRYTEAAARCQRLDDEILDLMTERTGASRAALAREDATESPTPIPLAISLGIIHAAPGYPSRCSSTWPEAARAVIRSGAVIGLPTVLFSPAFFAACKASTRSEP</sequence>
<dbReference type="SUPFAM" id="SSF52096">
    <property type="entry name" value="ClpP/crotonase"/>
    <property type="match status" value="1"/>
</dbReference>
<name>A0ABW4UK28_9HYPH</name>